<dbReference type="PROSITE" id="PS51746">
    <property type="entry name" value="PPM_2"/>
    <property type="match status" value="1"/>
</dbReference>
<gene>
    <name evidence="2" type="ORF">TW72_08005</name>
</gene>
<dbReference type="InterPro" id="IPR001932">
    <property type="entry name" value="PPM-type_phosphatase-like_dom"/>
</dbReference>
<organism evidence="2 3">
    <name type="scientific">Pseudoalteromonas ruthenica</name>
    <dbReference type="NCBI Taxonomy" id="151081"/>
    <lineage>
        <taxon>Bacteria</taxon>
        <taxon>Pseudomonadati</taxon>
        <taxon>Pseudomonadota</taxon>
        <taxon>Gammaproteobacteria</taxon>
        <taxon>Alteromonadales</taxon>
        <taxon>Pseudoalteromonadaceae</taxon>
        <taxon>Pseudoalteromonas</taxon>
    </lineage>
</organism>
<name>A0A0F4PZX3_9GAMM</name>
<accession>A0A0F4PZX3</accession>
<dbReference type="Pfam" id="PF00481">
    <property type="entry name" value="PP2C"/>
    <property type="match status" value="1"/>
</dbReference>
<feature type="domain" description="PPM-type phosphatase" evidence="1">
    <location>
        <begin position="2"/>
        <end position="237"/>
    </location>
</feature>
<dbReference type="EMBL" id="JXXZ01000006">
    <property type="protein sequence ID" value="KJZ00604.1"/>
    <property type="molecule type" value="Genomic_DNA"/>
</dbReference>
<evidence type="ECO:0000313" key="3">
    <source>
        <dbReference type="Proteomes" id="UP000033664"/>
    </source>
</evidence>
<protein>
    <submittedName>
        <fullName evidence="2">Serine/threonine protein phosphatase</fullName>
    </submittedName>
</protein>
<dbReference type="SMART" id="SM00332">
    <property type="entry name" value="PP2Cc"/>
    <property type="match status" value="1"/>
</dbReference>
<sequence length="258" mass="28279">MSITSYAQSHRGVVREINEDALVELPQHNVWVVADGMGGHAAGDYASQLVVDVLKRHLDSVGSGNVNCNVIIAALEDANTQLYQHSQENMDGKTMGSTAVVLFLHEQSYYFVWVGDSRGYLLRRDRLEQQTRDHSQVNELVDEGVITEEQAAVHPLSNVITRAVGVAPEVQPEVMQGKLQDKDVFLLCSDGLTGEVSDLEIESSLSPLNIIDAGMALMHSALVRGAKDNVTCILVKNNENHVQETNQCDQGDKTVPLF</sequence>
<dbReference type="InterPro" id="IPR036457">
    <property type="entry name" value="PPM-type-like_dom_sf"/>
</dbReference>
<proteinExistence type="predicted"/>
<reference evidence="2 3" key="1">
    <citation type="journal article" date="2015" name="BMC Genomics">
        <title>Genome mining reveals unlocked bioactive potential of marine Gram-negative bacteria.</title>
        <authorList>
            <person name="Machado H."/>
            <person name="Sonnenschein E.C."/>
            <person name="Melchiorsen J."/>
            <person name="Gram L."/>
        </authorList>
    </citation>
    <scope>NUCLEOTIDE SEQUENCE [LARGE SCALE GENOMIC DNA]</scope>
    <source>
        <strain evidence="2 3">S3137</strain>
    </source>
</reference>
<dbReference type="SUPFAM" id="SSF81606">
    <property type="entry name" value="PP2C-like"/>
    <property type="match status" value="1"/>
</dbReference>
<dbReference type="Proteomes" id="UP000033664">
    <property type="component" value="Unassembled WGS sequence"/>
</dbReference>
<evidence type="ECO:0000313" key="2">
    <source>
        <dbReference type="EMBL" id="KJZ00604.1"/>
    </source>
</evidence>
<dbReference type="NCBIfam" id="NF033484">
    <property type="entry name" value="Stp1_PP2C_phos"/>
    <property type="match status" value="1"/>
</dbReference>
<dbReference type="PATRIC" id="fig|151081.8.peg.3726"/>
<dbReference type="Gene3D" id="3.60.40.10">
    <property type="entry name" value="PPM-type phosphatase domain"/>
    <property type="match status" value="1"/>
</dbReference>
<dbReference type="GO" id="GO:0004722">
    <property type="term" value="F:protein serine/threonine phosphatase activity"/>
    <property type="evidence" value="ECO:0007669"/>
    <property type="project" value="InterPro"/>
</dbReference>
<dbReference type="AlphaFoldDB" id="A0A0F4PZX3"/>
<dbReference type="CDD" id="cd00143">
    <property type="entry name" value="PP2Cc"/>
    <property type="match status" value="1"/>
</dbReference>
<dbReference type="InterPro" id="IPR015655">
    <property type="entry name" value="PP2C"/>
</dbReference>
<comment type="caution">
    <text evidence="2">The sequence shown here is derived from an EMBL/GenBank/DDBJ whole genome shotgun (WGS) entry which is preliminary data.</text>
</comment>
<dbReference type="SMART" id="SM00331">
    <property type="entry name" value="PP2C_SIG"/>
    <property type="match status" value="1"/>
</dbReference>
<evidence type="ECO:0000259" key="1">
    <source>
        <dbReference type="PROSITE" id="PS51746"/>
    </source>
</evidence>
<dbReference type="GeneID" id="58228431"/>
<dbReference type="RefSeq" id="WP_022944420.1">
    <property type="nucleotide sequence ID" value="NZ_DJHQ01000020.1"/>
</dbReference>
<dbReference type="eggNOG" id="COG0631">
    <property type="taxonomic scope" value="Bacteria"/>
</dbReference>
<dbReference type="PANTHER" id="PTHR47992">
    <property type="entry name" value="PROTEIN PHOSPHATASE"/>
    <property type="match status" value="1"/>
</dbReference>
<keyword evidence="3" id="KW-1185">Reference proteome</keyword>
<dbReference type="OrthoDB" id="9801841at2"/>